<feature type="compositionally biased region" description="Basic and acidic residues" evidence="1">
    <location>
        <begin position="94"/>
        <end position="106"/>
    </location>
</feature>
<evidence type="ECO:0000313" key="2">
    <source>
        <dbReference type="EMBL" id="JAD88598.1"/>
    </source>
</evidence>
<reference evidence="2" key="2">
    <citation type="journal article" date="2015" name="Data Brief">
        <title>Shoot transcriptome of the giant reed, Arundo donax.</title>
        <authorList>
            <person name="Barrero R.A."/>
            <person name="Guerrero F.D."/>
            <person name="Moolhuijzen P."/>
            <person name="Goolsby J.A."/>
            <person name="Tidwell J."/>
            <person name="Bellgard S.E."/>
            <person name="Bellgard M.I."/>
        </authorList>
    </citation>
    <scope>NUCLEOTIDE SEQUENCE</scope>
    <source>
        <tissue evidence="2">Shoot tissue taken approximately 20 cm above the soil surface</tissue>
    </source>
</reference>
<name>A0A0A9DPL8_ARUDO</name>
<evidence type="ECO:0000256" key="1">
    <source>
        <dbReference type="SAM" id="MobiDB-lite"/>
    </source>
</evidence>
<sequence length="106" mass="11903">MSPHQLPTLFSSSDQTTFLQLPNPLYYKNRSTPSYIPPHPISPYAGPYPLPPSKHRTSALCRTTMQQHLYTLSHLAPPLLQPFHPTASLQSPGHQEHSSHGQESHM</sequence>
<organism evidence="2">
    <name type="scientific">Arundo donax</name>
    <name type="common">Giant reed</name>
    <name type="synonym">Donax arundinaceus</name>
    <dbReference type="NCBI Taxonomy" id="35708"/>
    <lineage>
        <taxon>Eukaryota</taxon>
        <taxon>Viridiplantae</taxon>
        <taxon>Streptophyta</taxon>
        <taxon>Embryophyta</taxon>
        <taxon>Tracheophyta</taxon>
        <taxon>Spermatophyta</taxon>
        <taxon>Magnoliopsida</taxon>
        <taxon>Liliopsida</taxon>
        <taxon>Poales</taxon>
        <taxon>Poaceae</taxon>
        <taxon>PACMAD clade</taxon>
        <taxon>Arundinoideae</taxon>
        <taxon>Arundineae</taxon>
        <taxon>Arundo</taxon>
    </lineage>
</organism>
<feature type="region of interest" description="Disordered" evidence="1">
    <location>
        <begin position="81"/>
        <end position="106"/>
    </location>
</feature>
<protein>
    <submittedName>
        <fullName evidence="2">Uncharacterized protein</fullName>
    </submittedName>
</protein>
<dbReference type="EMBL" id="GBRH01209297">
    <property type="protein sequence ID" value="JAD88598.1"/>
    <property type="molecule type" value="Transcribed_RNA"/>
</dbReference>
<proteinExistence type="predicted"/>
<reference evidence="2" key="1">
    <citation type="submission" date="2014-09" db="EMBL/GenBank/DDBJ databases">
        <authorList>
            <person name="Magalhaes I.L.F."/>
            <person name="Oliveira U."/>
            <person name="Santos F.R."/>
            <person name="Vidigal T.H.D.A."/>
            <person name="Brescovit A.D."/>
            <person name="Santos A.J."/>
        </authorList>
    </citation>
    <scope>NUCLEOTIDE SEQUENCE</scope>
    <source>
        <tissue evidence="2">Shoot tissue taken approximately 20 cm above the soil surface</tissue>
    </source>
</reference>
<accession>A0A0A9DPL8</accession>
<dbReference type="AlphaFoldDB" id="A0A0A9DPL8"/>